<sequence length="95" mass="10570">MRYATIDTASGPLSLAIPNTTMDGAGFYVSHNDHDTALYGCETTALVLGQMERFYILKGDHRRQYAERLAVGFEACLDYYRANLADAHSFSDKTP</sequence>
<dbReference type="AlphaFoldDB" id="A0A1V2W185"/>
<reference evidence="1 2" key="1">
    <citation type="submission" date="2016-08" db="EMBL/GenBank/DDBJ databases">
        <authorList>
            <person name="Seilhamer J.J."/>
        </authorList>
    </citation>
    <scope>NUCLEOTIDE SEQUENCE [LARGE SCALE GENOMIC DNA]</scope>
    <source>
        <strain evidence="1 2">VC14762</strain>
    </source>
</reference>
<accession>A0A1V2W185</accession>
<protein>
    <submittedName>
        <fullName evidence="1">Uncharacterized protein</fullName>
    </submittedName>
</protein>
<dbReference type="Proteomes" id="UP000188543">
    <property type="component" value="Unassembled WGS sequence"/>
</dbReference>
<gene>
    <name evidence="1" type="ORF">A8E72_20065</name>
</gene>
<comment type="caution">
    <text evidence="1">The sequence shown here is derived from an EMBL/GenBank/DDBJ whole genome shotgun (WGS) entry which is preliminary data.</text>
</comment>
<name>A0A1V2W185_9BURK</name>
<proteinExistence type="predicted"/>
<organism evidence="1 2">
    <name type="scientific">Burkholderia cenocepacia</name>
    <dbReference type="NCBI Taxonomy" id="95486"/>
    <lineage>
        <taxon>Bacteria</taxon>
        <taxon>Pseudomonadati</taxon>
        <taxon>Pseudomonadota</taxon>
        <taxon>Betaproteobacteria</taxon>
        <taxon>Burkholderiales</taxon>
        <taxon>Burkholderiaceae</taxon>
        <taxon>Burkholderia</taxon>
        <taxon>Burkholderia cepacia complex</taxon>
    </lineage>
</organism>
<evidence type="ECO:0000313" key="1">
    <source>
        <dbReference type="EMBL" id="ONU83292.1"/>
    </source>
</evidence>
<dbReference type="RefSeq" id="WP_077176537.1">
    <property type="nucleotide sequence ID" value="NZ_MUTB01000070.1"/>
</dbReference>
<evidence type="ECO:0000313" key="2">
    <source>
        <dbReference type="Proteomes" id="UP000188543"/>
    </source>
</evidence>
<dbReference type="EMBL" id="MUTJ01000061">
    <property type="protein sequence ID" value="ONU83292.1"/>
    <property type="molecule type" value="Genomic_DNA"/>
</dbReference>